<dbReference type="Pfam" id="PF21073">
    <property type="entry name" value="GDH_HM1"/>
    <property type="match status" value="1"/>
</dbReference>
<dbReference type="InterPro" id="IPR007780">
    <property type="entry name" value="NAD_Glu_DH_bac"/>
</dbReference>
<feature type="domain" description="NAD-specific glutamate dehydrogenase C-terminal" evidence="2">
    <location>
        <begin position="1248"/>
        <end position="1589"/>
    </location>
</feature>
<comment type="caution">
    <text evidence="6">The sequence shown here is derived from an EMBL/GenBank/DDBJ whole genome shotgun (WGS) entry which is preliminary data.</text>
</comment>
<proteinExistence type="predicted"/>
<evidence type="ECO:0000259" key="5">
    <source>
        <dbReference type="Pfam" id="PF21077"/>
    </source>
</evidence>
<dbReference type="RefSeq" id="WP_121194115.1">
    <property type="nucleotide sequence ID" value="NZ_RBWV01000013.1"/>
</dbReference>
<dbReference type="PANTHER" id="PTHR43403">
    <property type="entry name" value="NAD-SPECIFIC GLUTAMATE DEHYDROGENASE"/>
    <property type="match status" value="1"/>
</dbReference>
<feature type="domain" description="NAD-glutamate dehydrogenase N-terminal ACT1" evidence="3">
    <location>
        <begin position="25"/>
        <end position="127"/>
    </location>
</feature>
<accession>A0A420XMS7</accession>
<dbReference type="InterPro" id="IPR028971">
    <property type="entry name" value="NAD-GDH_cat"/>
</dbReference>
<dbReference type="InterPro" id="IPR049062">
    <property type="entry name" value="NAD_Glu_DH_ACT2"/>
</dbReference>
<evidence type="ECO:0000313" key="6">
    <source>
        <dbReference type="EMBL" id="RKS72591.1"/>
    </source>
</evidence>
<dbReference type="FunCoup" id="A0A420XMS7">
    <property type="interactions" value="15"/>
</dbReference>
<evidence type="ECO:0000313" key="7">
    <source>
        <dbReference type="Proteomes" id="UP000281955"/>
    </source>
</evidence>
<dbReference type="SUPFAM" id="SSF51735">
    <property type="entry name" value="NAD(P)-binding Rossmann-fold domains"/>
    <property type="match status" value="1"/>
</dbReference>
<sequence length="1593" mass="173202">MTDDPLRTAYLSGLAPDERRELGDRAEAALAAHGELAATRRPGETLVRSYAPGPRTLALDVVTDDMPFLVDSLTAEVTRRGCAISWLAHPQLAVQRDDDGRLAEVVGPAGEACPSGCLPESWIHVEAVPSRPVAPEELAEAVRAVLGDVRVAVEDWEAMRSVAERLATELAQDPPVAHAQSEVDEAVELLGWLAGGAFTFLGYAEYSLVEGEESDSLVPVPGSALGLLRPHEPATRPGGASGTELRSPAIRAKAREPRLLLITKANSRSTVHRPAYLDYVGIKVFDADGRVVGERRFVGLLSTTAYSDSVRRIPVVRQKVAEILRRAGTTAHSHSGRGLLQVLEAYPRDELFGVGVDTLAETVGAVLRLQERRRVRLFVRRDDYGRFASCLVYLPRDRYDTQARMRMESVLRKAFGAESVEYSTRVTESVLARLHFVVRVPAGREVPEVDVVELEGRLAAAVRTWGDELAEALADALPGPCGDELLARYADAFPEAYKEDFDAITAVQDLRRLESLSDESTRGLVTAVSPGSGGLRRFTVYRRSPVSISRVLPLLARMGVEVVDERPYQLSPADGGSAWIYALGVRYPSDPAPDVPEGEALRLFQDAFAAAWHGEADSDGFDELVVSAGLSWRQVLVVRACARWLRQASAGFAAFSPAYLERALVRNAQVARLLVQLFEARFDPARETGRSEAVEHLHARTLEAIDAVESLDEDRILRGVLAVVTAALRTNYFQLGTDGRPKPYLSLKLDPHRVPDVAEPRPAYEVFVHSPTVEGVHLRFGAVARGGLRWSDRREDFRTEILGLVKAQAVKNAVIVPVGAKGGFVVRRPQADPRDREAFVAEGVECYRLFIRGLLDITDNRVESRGHSEVVPPPRVVRHDGDDPYLVVAADKGTATFSDIANGIAADYSFWLGDAFASGGSVGYDHKAMGITARGAWEAVRRRFRELGHDTQTTPFTVVGVGDMSGDVFGNGMLLSEQIRLVAAFDHRHVFLDPDPDPAVSFAERARLFALPRSSWADYDESLLSSGGGVFPRSLKHIPVSPQVRARLGIEPDVEQLTPAELMRAILLAPVDLFWNGGIGTYVKATGETHAEVGDKANDALRVDGARLRVRVVGEGGNLGVTQLGRVEAALAGVRIGTDAIDNSAGVDTSDHEVNIKIVVDSAVRAGAVASDERVPLLQAMTGDVAALVLRDNYLQNYLLGVGRTLAPSMLPVHERVMRTLEERKVLDRRLERLPGSAQVRVRLGEGGGLTTPEYAVLVAYVKNVLSGDLVATPVPDEAWTTPVLRGYFPPLLRERLGARLDEHPLRREIVTTEVVNDLVNRAGVTFAFRAQEETGASVADVVRAYVVVREVFGLDALWREVEGLDGVADTGAQTALVLETRRLVDRATRWFLQSRPPGLDVEQEVARYASTVRELSAEVPRLVGAEAAARLRTLGARLAAPGVPAELADRVAALLDVFALLDVVEVARSVEVAPGQHCEPAEVAPLYFALDDRYAIESLLSRIAGLPRGDRWQAMARASVRYDLYATLASLTTAVLRETPAGEPLGRITAWEQVRGELLARARGTVDAALAAEPADLATLSVALRALRTLLR</sequence>
<dbReference type="OrthoDB" id="9758052at2"/>
<dbReference type="Gene3D" id="3.40.50.720">
    <property type="entry name" value="NAD(P)-binding Rossmann-like Domain"/>
    <property type="match status" value="1"/>
</dbReference>
<dbReference type="Pfam" id="PF21076">
    <property type="entry name" value="GDH_ACT2"/>
    <property type="match status" value="1"/>
</dbReference>
<dbReference type="Pfam" id="PF21074">
    <property type="entry name" value="GDH_C"/>
    <property type="match status" value="1"/>
</dbReference>
<dbReference type="Pfam" id="PF05088">
    <property type="entry name" value="Bac_GDH_CD"/>
    <property type="match status" value="1"/>
</dbReference>
<dbReference type="InterPro" id="IPR049064">
    <property type="entry name" value="NAD_Glu_DH_ACT3"/>
</dbReference>
<dbReference type="Pfam" id="PF21078">
    <property type="entry name" value="GDH_HM3"/>
    <property type="match status" value="1"/>
</dbReference>
<dbReference type="GO" id="GO:0004352">
    <property type="term" value="F:glutamate dehydrogenase (NAD+) activity"/>
    <property type="evidence" value="ECO:0007669"/>
    <property type="project" value="InterPro"/>
</dbReference>
<dbReference type="GO" id="GO:0006538">
    <property type="term" value="P:L-glutamate catabolic process"/>
    <property type="evidence" value="ECO:0007669"/>
    <property type="project" value="InterPro"/>
</dbReference>
<dbReference type="Pfam" id="PF21075">
    <property type="entry name" value="GDH_ACT1"/>
    <property type="match status" value="1"/>
</dbReference>
<dbReference type="Proteomes" id="UP000281955">
    <property type="component" value="Unassembled WGS sequence"/>
</dbReference>
<evidence type="ECO:0000259" key="1">
    <source>
        <dbReference type="Pfam" id="PF05088"/>
    </source>
</evidence>
<dbReference type="PANTHER" id="PTHR43403:SF1">
    <property type="entry name" value="NAD-SPECIFIC GLUTAMATE DEHYDROGENASE"/>
    <property type="match status" value="1"/>
</dbReference>
<dbReference type="InterPro" id="IPR036291">
    <property type="entry name" value="NAD(P)-bd_dom_sf"/>
</dbReference>
<dbReference type="InterPro" id="IPR049056">
    <property type="entry name" value="NAD_Glu_DH_HM3"/>
</dbReference>
<feature type="domain" description="NAD-glutamate dehydrogenase catalytic" evidence="1">
    <location>
        <begin position="703"/>
        <end position="1200"/>
    </location>
</feature>
<evidence type="ECO:0000259" key="2">
    <source>
        <dbReference type="Pfam" id="PF21074"/>
    </source>
</evidence>
<organism evidence="6 7">
    <name type="scientific">Motilibacter peucedani</name>
    <dbReference type="NCBI Taxonomy" id="598650"/>
    <lineage>
        <taxon>Bacteria</taxon>
        <taxon>Bacillati</taxon>
        <taxon>Actinomycetota</taxon>
        <taxon>Actinomycetes</taxon>
        <taxon>Motilibacterales</taxon>
        <taxon>Motilibacteraceae</taxon>
        <taxon>Motilibacter</taxon>
    </lineage>
</organism>
<dbReference type="EMBL" id="RBWV01000013">
    <property type="protein sequence ID" value="RKS72591.1"/>
    <property type="molecule type" value="Genomic_DNA"/>
</dbReference>
<feature type="domain" description="NAD-glutamate dehydrogenase ACT3" evidence="5">
    <location>
        <begin position="535"/>
        <end position="590"/>
    </location>
</feature>
<dbReference type="Pfam" id="PF21077">
    <property type="entry name" value="GDH_ACT3"/>
    <property type="match status" value="1"/>
</dbReference>
<gene>
    <name evidence="6" type="ORF">CLV35_2838</name>
</gene>
<protein>
    <submittedName>
        <fullName evidence="6">Glutamate dehydrogenase</fullName>
    </submittedName>
</protein>
<dbReference type="GO" id="GO:0004069">
    <property type="term" value="F:L-aspartate:2-oxoglutarate aminotransferase activity"/>
    <property type="evidence" value="ECO:0007669"/>
    <property type="project" value="InterPro"/>
</dbReference>
<dbReference type="InterPro" id="IPR049058">
    <property type="entry name" value="NAD_Glu_DH_HM2"/>
</dbReference>
<feature type="domain" description="NAD-glutamate dehydrogenase ACT2" evidence="4">
    <location>
        <begin position="376"/>
        <end position="465"/>
    </location>
</feature>
<dbReference type="InterPro" id="IPR024727">
    <property type="entry name" value="NAD_Glu_DH_N_ACT1"/>
</dbReference>
<dbReference type="Pfam" id="PF21079">
    <property type="entry name" value="GDH_HM2"/>
    <property type="match status" value="1"/>
</dbReference>
<dbReference type="PIRSF" id="PIRSF036761">
    <property type="entry name" value="GDH_Mll4104"/>
    <property type="match status" value="1"/>
</dbReference>
<evidence type="ECO:0000259" key="3">
    <source>
        <dbReference type="Pfam" id="PF21075"/>
    </source>
</evidence>
<dbReference type="InterPro" id="IPR049059">
    <property type="entry name" value="NAD_Glu_DH_HM1"/>
</dbReference>
<dbReference type="InParanoid" id="A0A420XMS7"/>
<dbReference type="InterPro" id="IPR048381">
    <property type="entry name" value="GDH_C"/>
</dbReference>
<evidence type="ECO:0000259" key="4">
    <source>
        <dbReference type="Pfam" id="PF21076"/>
    </source>
</evidence>
<name>A0A420XMS7_9ACTN</name>
<keyword evidence="7" id="KW-1185">Reference proteome</keyword>
<reference evidence="6 7" key="1">
    <citation type="submission" date="2018-10" db="EMBL/GenBank/DDBJ databases">
        <title>Genomic Encyclopedia of Archaeal and Bacterial Type Strains, Phase II (KMG-II): from individual species to whole genera.</title>
        <authorList>
            <person name="Goeker M."/>
        </authorList>
    </citation>
    <scope>NUCLEOTIDE SEQUENCE [LARGE SCALE GENOMIC DNA]</scope>
    <source>
        <strain evidence="6 7">RP-AC37</strain>
    </source>
</reference>
<dbReference type="InterPro" id="IPR046346">
    <property type="entry name" value="Aminoacid_DH-like_N_sf"/>
</dbReference>
<dbReference type="SUPFAM" id="SSF53223">
    <property type="entry name" value="Aminoacid dehydrogenase-like, N-terminal domain"/>
    <property type="match status" value="1"/>
</dbReference>